<dbReference type="Proteomes" id="UP001154329">
    <property type="component" value="Chromosome 1"/>
</dbReference>
<dbReference type="EMBL" id="OU899034">
    <property type="protein sequence ID" value="CAH1709160.1"/>
    <property type="molecule type" value="Genomic_DNA"/>
</dbReference>
<dbReference type="Pfam" id="PF05485">
    <property type="entry name" value="THAP"/>
    <property type="match status" value="1"/>
</dbReference>
<keyword evidence="3" id="KW-0862">Zinc</keyword>
<gene>
    <name evidence="8" type="ORF">APHIGO_LOCUS699</name>
</gene>
<evidence type="ECO:0000256" key="4">
    <source>
        <dbReference type="ARBA" id="ARBA00023125"/>
    </source>
</evidence>
<feature type="coiled-coil region" evidence="6">
    <location>
        <begin position="150"/>
        <end position="177"/>
    </location>
</feature>
<dbReference type="SMART" id="SM00692">
    <property type="entry name" value="DM3"/>
    <property type="match status" value="1"/>
</dbReference>
<dbReference type="PANTHER" id="PTHR46600">
    <property type="entry name" value="THAP DOMAIN-CONTAINING"/>
    <property type="match status" value="1"/>
</dbReference>
<name>A0A9P0IQ50_APHGO</name>
<dbReference type="InterPro" id="IPR026516">
    <property type="entry name" value="THAP1/10"/>
</dbReference>
<reference evidence="8" key="2">
    <citation type="submission" date="2022-10" db="EMBL/GenBank/DDBJ databases">
        <authorList>
            <consortium name="ENA_rothamsted_submissions"/>
            <consortium name="culmorum"/>
            <person name="King R."/>
        </authorList>
    </citation>
    <scope>NUCLEOTIDE SEQUENCE</scope>
</reference>
<dbReference type="SMART" id="SM00980">
    <property type="entry name" value="THAP"/>
    <property type="match status" value="1"/>
</dbReference>
<evidence type="ECO:0000256" key="3">
    <source>
        <dbReference type="ARBA" id="ARBA00022833"/>
    </source>
</evidence>
<reference evidence="8" key="1">
    <citation type="submission" date="2022-02" db="EMBL/GenBank/DDBJ databases">
        <authorList>
            <person name="King R."/>
        </authorList>
    </citation>
    <scope>NUCLEOTIDE SEQUENCE</scope>
</reference>
<keyword evidence="9" id="KW-1185">Reference proteome</keyword>
<dbReference type="AlphaFoldDB" id="A0A9P0IQ50"/>
<keyword evidence="4 5" id="KW-0238">DNA-binding</keyword>
<dbReference type="PROSITE" id="PS50950">
    <property type="entry name" value="ZF_THAP"/>
    <property type="match status" value="1"/>
</dbReference>
<evidence type="ECO:0000313" key="8">
    <source>
        <dbReference type="EMBL" id="CAH1709160.1"/>
    </source>
</evidence>
<evidence type="ECO:0000256" key="5">
    <source>
        <dbReference type="PROSITE-ProRule" id="PRU00309"/>
    </source>
</evidence>
<evidence type="ECO:0000256" key="2">
    <source>
        <dbReference type="ARBA" id="ARBA00022771"/>
    </source>
</evidence>
<protein>
    <recommendedName>
        <fullName evidence="7">THAP-type domain-containing protein</fullName>
    </recommendedName>
</protein>
<keyword evidence="1" id="KW-0479">Metal-binding</keyword>
<dbReference type="InterPro" id="IPR006612">
    <property type="entry name" value="THAP_Znf"/>
</dbReference>
<dbReference type="GO" id="GO:0043565">
    <property type="term" value="F:sequence-specific DNA binding"/>
    <property type="evidence" value="ECO:0007669"/>
    <property type="project" value="InterPro"/>
</dbReference>
<accession>A0A9P0IQ50</accession>
<dbReference type="PANTHER" id="PTHR46600:SF11">
    <property type="entry name" value="THAP DOMAIN-CONTAINING PROTEIN 10"/>
    <property type="match status" value="1"/>
</dbReference>
<evidence type="ECO:0000313" key="9">
    <source>
        <dbReference type="Proteomes" id="UP001154329"/>
    </source>
</evidence>
<dbReference type="GO" id="GO:0008270">
    <property type="term" value="F:zinc ion binding"/>
    <property type="evidence" value="ECO:0007669"/>
    <property type="project" value="UniProtKB-KW"/>
</dbReference>
<keyword evidence="6" id="KW-0175">Coiled coil</keyword>
<keyword evidence="2 5" id="KW-0863">Zinc-finger</keyword>
<dbReference type="SUPFAM" id="SSF57716">
    <property type="entry name" value="Glucocorticoid receptor-like (DNA-binding domain)"/>
    <property type="match status" value="1"/>
</dbReference>
<feature type="domain" description="THAP-type" evidence="7">
    <location>
        <begin position="1"/>
        <end position="87"/>
    </location>
</feature>
<evidence type="ECO:0000256" key="1">
    <source>
        <dbReference type="ARBA" id="ARBA00022723"/>
    </source>
</evidence>
<sequence>MVLVCLVKNCKNAKSTTKEKSCNLFRIPKDLARSEEWLINCEREDLISKSVDNLYNNYRVCMNHFKNNMFSNPEKIRLLISAVPTEFVMQTTTYTSSGTSPIVNHTMDFNSPSTSMSISTTTLDEQVDKPSSKPVSTQITKDLTLNTPRKSKLKGKLSELNKRCTILEKEIETLTKQMNETY</sequence>
<proteinExistence type="predicted"/>
<evidence type="ECO:0000259" key="7">
    <source>
        <dbReference type="PROSITE" id="PS50950"/>
    </source>
</evidence>
<organism evidence="8 9">
    <name type="scientific">Aphis gossypii</name>
    <name type="common">Cotton aphid</name>
    <dbReference type="NCBI Taxonomy" id="80765"/>
    <lineage>
        <taxon>Eukaryota</taxon>
        <taxon>Metazoa</taxon>
        <taxon>Ecdysozoa</taxon>
        <taxon>Arthropoda</taxon>
        <taxon>Hexapoda</taxon>
        <taxon>Insecta</taxon>
        <taxon>Pterygota</taxon>
        <taxon>Neoptera</taxon>
        <taxon>Paraneoptera</taxon>
        <taxon>Hemiptera</taxon>
        <taxon>Sternorrhyncha</taxon>
        <taxon>Aphidomorpha</taxon>
        <taxon>Aphidoidea</taxon>
        <taxon>Aphididae</taxon>
        <taxon>Aphidini</taxon>
        <taxon>Aphis</taxon>
        <taxon>Aphis</taxon>
    </lineage>
</organism>
<evidence type="ECO:0000256" key="6">
    <source>
        <dbReference type="SAM" id="Coils"/>
    </source>
</evidence>